<evidence type="ECO:0000259" key="9">
    <source>
        <dbReference type="Pfam" id="PF12719"/>
    </source>
</evidence>
<evidence type="ECO:0000256" key="6">
    <source>
        <dbReference type="ARBA" id="ARBA00023067"/>
    </source>
</evidence>
<evidence type="ECO:0000313" key="11">
    <source>
        <dbReference type="Proteomes" id="UP000807353"/>
    </source>
</evidence>
<dbReference type="AlphaFoldDB" id="A0A9P5Y1H7"/>
<keyword evidence="5" id="KW-0498">Mitosis</keyword>
<dbReference type="InterPro" id="IPR011989">
    <property type="entry name" value="ARM-like"/>
</dbReference>
<dbReference type="InterPro" id="IPR016024">
    <property type="entry name" value="ARM-type_fold"/>
</dbReference>
<comment type="caution">
    <text evidence="10">The sequence shown here is derived from an EMBL/GenBank/DDBJ whole genome shotgun (WGS) entry which is preliminary data.</text>
</comment>
<evidence type="ECO:0000256" key="1">
    <source>
        <dbReference type="ARBA" id="ARBA00004286"/>
    </source>
</evidence>
<evidence type="ECO:0000256" key="3">
    <source>
        <dbReference type="ARBA" id="ARBA00022454"/>
    </source>
</evidence>
<comment type="similarity">
    <text evidence="2">Belongs to the CND3 (condensin subunit 3) family.</text>
</comment>
<evidence type="ECO:0000256" key="5">
    <source>
        <dbReference type="ARBA" id="ARBA00022776"/>
    </source>
</evidence>
<dbReference type="SUPFAM" id="SSF48371">
    <property type="entry name" value="ARM repeat"/>
    <property type="match status" value="1"/>
</dbReference>
<keyword evidence="3" id="KW-0158">Chromosome</keyword>
<reference evidence="10" key="1">
    <citation type="submission" date="2020-11" db="EMBL/GenBank/DDBJ databases">
        <authorList>
            <consortium name="DOE Joint Genome Institute"/>
            <person name="Ahrendt S."/>
            <person name="Riley R."/>
            <person name="Andreopoulos W."/>
            <person name="Labutti K."/>
            <person name="Pangilinan J."/>
            <person name="Ruiz-Duenas F.J."/>
            <person name="Barrasa J.M."/>
            <person name="Sanchez-Garcia M."/>
            <person name="Camarero S."/>
            <person name="Miyauchi S."/>
            <person name="Serrano A."/>
            <person name="Linde D."/>
            <person name="Babiker R."/>
            <person name="Drula E."/>
            <person name="Ayuso-Fernandez I."/>
            <person name="Pacheco R."/>
            <person name="Padilla G."/>
            <person name="Ferreira P."/>
            <person name="Barriuso J."/>
            <person name="Kellner H."/>
            <person name="Castanera R."/>
            <person name="Alfaro M."/>
            <person name="Ramirez L."/>
            <person name="Pisabarro A.G."/>
            <person name="Kuo A."/>
            <person name="Tritt A."/>
            <person name="Lipzen A."/>
            <person name="He G."/>
            <person name="Yan M."/>
            <person name="Ng V."/>
            <person name="Cullen D."/>
            <person name="Martin F."/>
            <person name="Rosso M.-N."/>
            <person name="Henrissat B."/>
            <person name="Hibbett D."/>
            <person name="Martinez A.T."/>
            <person name="Grigoriev I.V."/>
        </authorList>
    </citation>
    <scope>NUCLEOTIDE SEQUENCE</scope>
    <source>
        <strain evidence="10">CBS 247.69</strain>
    </source>
</reference>
<evidence type="ECO:0000256" key="2">
    <source>
        <dbReference type="ARBA" id="ARBA00006533"/>
    </source>
</evidence>
<organism evidence="10 11">
    <name type="scientific">Collybia nuda</name>
    <dbReference type="NCBI Taxonomy" id="64659"/>
    <lineage>
        <taxon>Eukaryota</taxon>
        <taxon>Fungi</taxon>
        <taxon>Dikarya</taxon>
        <taxon>Basidiomycota</taxon>
        <taxon>Agaricomycotina</taxon>
        <taxon>Agaricomycetes</taxon>
        <taxon>Agaricomycetidae</taxon>
        <taxon>Agaricales</taxon>
        <taxon>Tricholomatineae</taxon>
        <taxon>Clitocybaceae</taxon>
        <taxon>Collybia</taxon>
    </lineage>
</organism>
<evidence type="ECO:0000313" key="10">
    <source>
        <dbReference type="EMBL" id="KAF9461702.1"/>
    </source>
</evidence>
<dbReference type="OrthoDB" id="27187at2759"/>
<dbReference type="PANTHER" id="PTHR14418">
    <property type="entry name" value="CONDENSIN COMPLEX SUBUNIT 3-RELATED"/>
    <property type="match status" value="1"/>
</dbReference>
<dbReference type="InterPro" id="IPR027165">
    <property type="entry name" value="CND3"/>
</dbReference>
<feature type="region of interest" description="Disordered" evidence="8">
    <location>
        <begin position="540"/>
        <end position="572"/>
    </location>
</feature>
<protein>
    <submittedName>
        <fullName evidence="10">Chromosome condensation complex protein</fullName>
    </submittedName>
</protein>
<sequence length="967" mass="109764">MPGRTLNADSASVREIVNTAIPRILDQAQTSTANHQKNLVALYKVQTEAAEYTEAIRRGKEVRLVGERIFEEAILSMLMLVLPMKKGTLPADRIIKFISGYIKFVHEKGAAVDEQSDDDDDTTASRFTARLLKHLLKGFVAKDKSVRYRVVQTVAEMVSHLGEIDEEIYTDLRSTLLERVNDKETPVRVQAVIALSKLAGSEEATEVEDGEQSVSDVLMDILAHDSTAEVRRAVLLNIPVTPTTLPHILARTRDTDTSLRKLVYANVLVENVTQRGSMGPTHPRSLTIAQRELIVQNGLGDRELGVRTAAAALLGVWVDETKQEDESVESGVISLLHLFDLQETTVAAEALTSIFVTRPEIFDNLEFGDKYWTSLTPETAFLARVFVDHGKATKDDARLEAALPVVTALAFRLQESYNQLLEDTRTEEEERIVRDLSDEEKNKLEDARVDKEFIIGEILQMAVNLDYTDEIGRRKMFQLVRDMLSQEELPESLLSKCLDVLRQLSNNERDLIRVVVEIIHDLRDFEDEEEDLDLDKDVDAETTVGDTPATVRPSRSQIFSNKPAKEKTPEEKARADEIDMRCLILCIGMLERVNGTLEENSTLDGVLRDLIIPSVKRKELPYREKGIICLGLCCLIARKLALQSMQLFLGQAASSPEVLKLPILQAIFDMLMVHEHDFLRSDGGDNAEKIMEYLAKLIDSEESGKVKALLCMGISKLILSGMITDVEALKKLIKAYLSPHTVDNQELRQCLTFFFPVYCYSSPRNQRIMRQIFIDMYGELKKVRNDLEEGQEMISAAQVGTLFVDWTDPLKLSNADSRKNTDEKNQTDECIHLDMARDIFKALLEANDYDKDDKKVFCQLLSKLHIPDTVDDDKIKELKLLMHNLRLRRPPRDSTTKNAFTKFETAVCKKFEKQLEGFDEEEYKKLEQLQELFAFLDNIIPDDDDEVIDIDVKKKGRKRYSFYSSSF</sequence>
<dbReference type="EMBL" id="MU150280">
    <property type="protein sequence ID" value="KAF9461702.1"/>
    <property type="molecule type" value="Genomic_DNA"/>
</dbReference>
<keyword evidence="11" id="KW-1185">Reference proteome</keyword>
<dbReference type="Pfam" id="PF13646">
    <property type="entry name" value="HEAT_2"/>
    <property type="match status" value="1"/>
</dbReference>
<accession>A0A9P5Y1H7</accession>
<keyword evidence="6" id="KW-0226">DNA condensation</keyword>
<keyword evidence="7" id="KW-0131">Cell cycle</keyword>
<dbReference type="InterPro" id="IPR025977">
    <property type="entry name" value="Cnd3_C"/>
</dbReference>
<dbReference type="GO" id="GO:0000796">
    <property type="term" value="C:condensin complex"/>
    <property type="evidence" value="ECO:0007669"/>
    <property type="project" value="InterPro"/>
</dbReference>
<evidence type="ECO:0000256" key="4">
    <source>
        <dbReference type="ARBA" id="ARBA00022618"/>
    </source>
</evidence>
<keyword evidence="4" id="KW-0132">Cell division</keyword>
<dbReference type="Gene3D" id="1.25.10.10">
    <property type="entry name" value="Leucine-rich Repeat Variant"/>
    <property type="match status" value="1"/>
</dbReference>
<evidence type="ECO:0000256" key="8">
    <source>
        <dbReference type="SAM" id="MobiDB-lite"/>
    </source>
</evidence>
<dbReference type="Proteomes" id="UP000807353">
    <property type="component" value="Unassembled WGS sequence"/>
</dbReference>
<dbReference type="GO" id="GO:0007076">
    <property type="term" value="P:mitotic chromosome condensation"/>
    <property type="evidence" value="ECO:0007669"/>
    <property type="project" value="InterPro"/>
</dbReference>
<dbReference type="GO" id="GO:0000793">
    <property type="term" value="C:condensed chromosome"/>
    <property type="evidence" value="ECO:0007669"/>
    <property type="project" value="TreeGrafter"/>
</dbReference>
<dbReference type="Pfam" id="PF12719">
    <property type="entry name" value="Cnd3"/>
    <property type="match status" value="1"/>
</dbReference>
<dbReference type="GO" id="GO:0051301">
    <property type="term" value="P:cell division"/>
    <property type="evidence" value="ECO:0007669"/>
    <property type="project" value="UniProtKB-KW"/>
</dbReference>
<proteinExistence type="inferred from homology"/>
<name>A0A9P5Y1H7_9AGAR</name>
<feature type="domain" description="Nuclear condensin complex subunit 3 C-terminal" evidence="9">
    <location>
        <begin position="581"/>
        <end position="866"/>
    </location>
</feature>
<dbReference type="PANTHER" id="PTHR14418:SF5">
    <property type="entry name" value="CONDENSIN COMPLEX SUBUNIT 3"/>
    <property type="match status" value="1"/>
</dbReference>
<evidence type="ECO:0000256" key="7">
    <source>
        <dbReference type="ARBA" id="ARBA00023306"/>
    </source>
</evidence>
<feature type="compositionally biased region" description="Basic and acidic residues" evidence="8">
    <location>
        <begin position="563"/>
        <end position="572"/>
    </location>
</feature>
<comment type="subcellular location">
    <subcellularLocation>
        <location evidence="1">Chromosome</location>
    </subcellularLocation>
</comment>
<gene>
    <name evidence="10" type="ORF">BDZ94DRAFT_1167264</name>
</gene>